<dbReference type="GO" id="GO:0005886">
    <property type="term" value="C:plasma membrane"/>
    <property type="evidence" value="ECO:0007669"/>
    <property type="project" value="UniProtKB-SubCell"/>
</dbReference>
<keyword evidence="3" id="KW-0328">Glycosyltransferase</keyword>
<dbReference type="SUPFAM" id="SSF53448">
    <property type="entry name" value="Nucleotide-diphospho-sugar transferases"/>
    <property type="match status" value="1"/>
</dbReference>
<protein>
    <submittedName>
        <fullName evidence="7">Glycosyltransferase</fullName>
    </submittedName>
</protein>
<evidence type="ECO:0000313" key="8">
    <source>
        <dbReference type="Proteomes" id="UP000031971"/>
    </source>
</evidence>
<sequence>MPVSVVVATRNEERNIARILDDLRAQTHPDIEVIVVDNGSTDRTRVLAREGGATVYDLADHVPLEGVRNFRGAQVNFGVERSRGQIIFYPDADMTFAPGLIAEAVQLLTDHDALFVPEIIMGQGYFGQIRRFERWFYTATCIDSPRFITRSMFDAVGGFDTRGMPFGPDDWDMAKMLKRAGARLATTRSNKFHHEEWLTVSTYIAKKAAYSGTFADYVRKWGEGDSDVRRQLGVAYRYLGVFLEDGKWRYLLSRPHLAVGMYALRVAVGVAFLMRRKRGAA</sequence>
<dbReference type="AlphaFoldDB" id="A0A0C2V3B2"/>
<gene>
    <name evidence="7" type="ORF">CCC_04092</name>
</gene>
<name>A0A0C2V3B2_PARME</name>
<evidence type="ECO:0000256" key="1">
    <source>
        <dbReference type="ARBA" id="ARBA00004236"/>
    </source>
</evidence>
<dbReference type="Gene3D" id="3.90.550.10">
    <property type="entry name" value="Spore Coat Polysaccharide Biosynthesis Protein SpsA, Chain A"/>
    <property type="match status" value="1"/>
</dbReference>
<keyword evidence="8" id="KW-1185">Reference proteome</keyword>
<dbReference type="InterPro" id="IPR001173">
    <property type="entry name" value="Glyco_trans_2-like"/>
</dbReference>
<organism evidence="7 8">
    <name type="scientific">Paramagnetospirillum magnetotacticum MS-1</name>
    <dbReference type="NCBI Taxonomy" id="272627"/>
    <lineage>
        <taxon>Bacteria</taxon>
        <taxon>Pseudomonadati</taxon>
        <taxon>Pseudomonadota</taxon>
        <taxon>Alphaproteobacteria</taxon>
        <taxon>Rhodospirillales</taxon>
        <taxon>Magnetospirillaceae</taxon>
        <taxon>Paramagnetospirillum</taxon>
    </lineage>
</organism>
<dbReference type="InterPro" id="IPR029044">
    <property type="entry name" value="Nucleotide-diphossugar_trans"/>
</dbReference>
<keyword evidence="2" id="KW-1003">Cell membrane</keyword>
<dbReference type="Proteomes" id="UP000031971">
    <property type="component" value="Unassembled WGS sequence"/>
</dbReference>
<reference evidence="7 8" key="1">
    <citation type="submission" date="2015-01" db="EMBL/GenBank/DDBJ databases">
        <title>Genome Sequence of Magnetospirillum magnetotacticum Strain MS-1.</title>
        <authorList>
            <person name="Marinov G.K."/>
            <person name="Smalley M.D."/>
            <person name="DeSalvo G."/>
        </authorList>
    </citation>
    <scope>NUCLEOTIDE SEQUENCE [LARGE SCALE GENOMIC DNA]</scope>
    <source>
        <strain evidence="7 8">MS-1</strain>
    </source>
</reference>
<comment type="subcellular location">
    <subcellularLocation>
        <location evidence="1">Cell membrane</location>
    </subcellularLocation>
</comment>
<evidence type="ECO:0000256" key="4">
    <source>
        <dbReference type="ARBA" id="ARBA00022679"/>
    </source>
</evidence>
<dbReference type="PANTHER" id="PTHR43646">
    <property type="entry name" value="GLYCOSYLTRANSFERASE"/>
    <property type="match status" value="1"/>
</dbReference>
<evidence type="ECO:0000313" key="7">
    <source>
        <dbReference type="EMBL" id="KIL99576.1"/>
    </source>
</evidence>
<comment type="caution">
    <text evidence="7">The sequence shown here is derived from an EMBL/GenBank/DDBJ whole genome shotgun (WGS) entry which is preliminary data.</text>
</comment>
<evidence type="ECO:0000256" key="5">
    <source>
        <dbReference type="ARBA" id="ARBA00023136"/>
    </source>
</evidence>
<accession>A0A0C2V3B2</accession>
<evidence type="ECO:0000259" key="6">
    <source>
        <dbReference type="Pfam" id="PF00535"/>
    </source>
</evidence>
<evidence type="ECO:0000256" key="3">
    <source>
        <dbReference type="ARBA" id="ARBA00022676"/>
    </source>
</evidence>
<dbReference type="GO" id="GO:0016757">
    <property type="term" value="F:glycosyltransferase activity"/>
    <property type="evidence" value="ECO:0007669"/>
    <property type="project" value="UniProtKB-KW"/>
</dbReference>
<feature type="domain" description="Glycosyltransferase 2-like" evidence="6">
    <location>
        <begin position="4"/>
        <end position="142"/>
    </location>
</feature>
<dbReference type="STRING" id="272627.CCC_04092"/>
<dbReference type="EMBL" id="JXSL01000023">
    <property type="protein sequence ID" value="KIL99576.1"/>
    <property type="molecule type" value="Genomic_DNA"/>
</dbReference>
<keyword evidence="5" id="KW-0472">Membrane</keyword>
<dbReference type="PANTHER" id="PTHR43646:SF2">
    <property type="entry name" value="GLYCOSYLTRANSFERASE 2-LIKE DOMAIN-CONTAINING PROTEIN"/>
    <property type="match status" value="1"/>
</dbReference>
<evidence type="ECO:0000256" key="2">
    <source>
        <dbReference type="ARBA" id="ARBA00022475"/>
    </source>
</evidence>
<proteinExistence type="predicted"/>
<dbReference type="Pfam" id="PF00535">
    <property type="entry name" value="Glycos_transf_2"/>
    <property type="match status" value="1"/>
</dbReference>
<keyword evidence="4 7" id="KW-0808">Transferase</keyword>